<gene>
    <name evidence="2" type="ORF">NTEN_LOCUS3897</name>
</gene>
<feature type="compositionally biased region" description="Pro residues" evidence="1">
    <location>
        <begin position="97"/>
        <end position="108"/>
    </location>
</feature>
<name>A0A6H5G613_9HEMI</name>
<organism evidence="2 3">
    <name type="scientific">Nesidiocoris tenuis</name>
    <dbReference type="NCBI Taxonomy" id="355587"/>
    <lineage>
        <taxon>Eukaryota</taxon>
        <taxon>Metazoa</taxon>
        <taxon>Ecdysozoa</taxon>
        <taxon>Arthropoda</taxon>
        <taxon>Hexapoda</taxon>
        <taxon>Insecta</taxon>
        <taxon>Pterygota</taxon>
        <taxon>Neoptera</taxon>
        <taxon>Paraneoptera</taxon>
        <taxon>Hemiptera</taxon>
        <taxon>Heteroptera</taxon>
        <taxon>Panheteroptera</taxon>
        <taxon>Cimicomorpha</taxon>
        <taxon>Miridae</taxon>
        <taxon>Dicyphina</taxon>
        <taxon>Nesidiocoris</taxon>
    </lineage>
</organism>
<dbReference type="EMBL" id="CADCXU010005890">
    <property type="protein sequence ID" value="CAA9997603.1"/>
    <property type="molecule type" value="Genomic_DNA"/>
</dbReference>
<keyword evidence="3" id="KW-1185">Reference proteome</keyword>
<proteinExistence type="predicted"/>
<dbReference type="AlphaFoldDB" id="A0A6H5G613"/>
<dbReference type="Proteomes" id="UP000479000">
    <property type="component" value="Unassembled WGS sequence"/>
</dbReference>
<accession>A0A6H5G613</accession>
<sequence>MASRFRWTRCRSNLNRSSTNLDNLHYDSYLDPPKIVICIFAVQLQCISAGSVRLSHSGTILSLQTGMFVSARPIKVVQMRSANVHELPSTERRRKASPPPATRPPPPSRLAEKPVRFCVVRDVSGRTTTAELFQTREPPHIDGRNLPNFPPLCSRRVGGPRAVQKTSAAEEGLDNFRLKLFWKLSP</sequence>
<reference evidence="2 3" key="1">
    <citation type="submission" date="2020-02" db="EMBL/GenBank/DDBJ databases">
        <authorList>
            <person name="Ferguson B K."/>
        </authorList>
    </citation>
    <scope>NUCLEOTIDE SEQUENCE [LARGE SCALE GENOMIC DNA]</scope>
</reference>
<evidence type="ECO:0000256" key="1">
    <source>
        <dbReference type="SAM" id="MobiDB-lite"/>
    </source>
</evidence>
<feature type="region of interest" description="Disordered" evidence="1">
    <location>
        <begin position="82"/>
        <end position="110"/>
    </location>
</feature>
<protein>
    <submittedName>
        <fullName evidence="2">Uncharacterized protein</fullName>
    </submittedName>
</protein>
<evidence type="ECO:0000313" key="3">
    <source>
        <dbReference type="Proteomes" id="UP000479000"/>
    </source>
</evidence>
<evidence type="ECO:0000313" key="2">
    <source>
        <dbReference type="EMBL" id="CAA9997603.1"/>
    </source>
</evidence>